<reference evidence="1" key="1">
    <citation type="journal article" date="2015" name="Nature">
        <title>Complex archaea that bridge the gap between prokaryotes and eukaryotes.</title>
        <authorList>
            <person name="Spang A."/>
            <person name="Saw J.H."/>
            <person name="Jorgensen S.L."/>
            <person name="Zaremba-Niedzwiedzka K."/>
            <person name="Martijn J."/>
            <person name="Lind A.E."/>
            <person name="van Eijk R."/>
            <person name="Schleper C."/>
            <person name="Guy L."/>
            <person name="Ettema T.J."/>
        </authorList>
    </citation>
    <scope>NUCLEOTIDE SEQUENCE</scope>
</reference>
<accession>A0A0F9SWK3</accession>
<organism evidence="1">
    <name type="scientific">marine sediment metagenome</name>
    <dbReference type="NCBI Taxonomy" id="412755"/>
    <lineage>
        <taxon>unclassified sequences</taxon>
        <taxon>metagenomes</taxon>
        <taxon>ecological metagenomes</taxon>
    </lineage>
</organism>
<sequence length="263" mass="29282">MIDKPPSTKKKTSFKIVNWTNENQGQKILLYGVSGIGKTTLASLIKNAAYIPTDDGGRLMGTLKVVEGITDFASVRLALQSNIWKPGMTVITDNVTELERWAIPHMFKTVPKNQSGGIVKNIEDYGYHKGYRRWYDIMGLILGDCSELIRRGVNVVMVAQSTICKSVQAGTEDFVKEGPALHHDRNVSTMNAYVEWADHVLRIANCSVIVDKGKAGGDSNERAVYVHPQPHFHAKSRTIGKEFDVVTFADVNDDSIWRLIFGE</sequence>
<dbReference type="AlphaFoldDB" id="A0A0F9SWK3"/>
<dbReference type="SUPFAM" id="SSF52540">
    <property type="entry name" value="P-loop containing nucleoside triphosphate hydrolases"/>
    <property type="match status" value="1"/>
</dbReference>
<gene>
    <name evidence="1" type="ORF">LCGC14_0423020</name>
</gene>
<comment type="caution">
    <text evidence="1">The sequence shown here is derived from an EMBL/GenBank/DDBJ whole genome shotgun (WGS) entry which is preliminary data.</text>
</comment>
<protein>
    <submittedName>
        <fullName evidence="1">Uncharacterized protein</fullName>
    </submittedName>
</protein>
<dbReference type="Pfam" id="PF13479">
    <property type="entry name" value="AAA_24"/>
    <property type="match status" value="1"/>
</dbReference>
<name>A0A0F9SWK3_9ZZZZ</name>
<evidence type="ECO:0000313" key="1">
    <source>
        <dbReference type="EMBL" id="KKN71259.1"/>
    </source>
</evidence>
<proteinExistence type="predicted"/>
<dbReference type="Gene3D" id="3.40.50.300">
    <property type="entry name" value="P-loop containing nucleotide triphosphate hydrolases"/>
    <property type="match status" value="1"/>
</dbReference>
<dbReference type="InterPro" id="IPR027417">
    <property type="entry name" value="P-loop_NTPase"/>
</dbReference>
<dbReference type="EMBL" id="LAZR01000387">
    <property type="protein sequence ID" value="KKN71259.1"/>
    <property type="molecule type" value="Genomic_DNA"/>
</dbReference>